<feature type="compositionally biased region" description="Low complexity" evidence="2">
    <location>
        <begin position="162"/>
        <end position="203"/>
    </location>
</feature>
<dbReference type="InterPro" id="IPR036875">
    <property type="entry name" value="Znf_CCHC_sf"/>
</dbReference>
<evidence type="ECO:0000313" key="5">
    <source>
        <dbReference type="Proteomes" id="UP001231189"/>
    </source>
</evidence>
<keyword evidence="1" id="KW-0863">Zinc-finger</keyword>
<name>A0AAD8R9P6_LOLMU</name>
<dbReference type="Pfam" id="PF00098">
    <property type="entry name" value="zf-CCHC"/>
    <property type="match status" value="1"/>
</dbReference>
<dbReference type="AlphaFoldDB" id="A0AAD8R9P6"/>
<evidence type="ECO:0000313" key="4">
    <source>
        <dbReference type="EMBL" id="KAK1617648.1"/>
    </source>
</evidence>
<evidence type="ECO:0000256" key="2">
    <source>
        <dbReference type="SAM" id="MobiDB-lite"/>
    </source>
</evidence>
<dbReference type="Pfam" id="PF03732">
    <property type="entry name" value="Retrotrans_gag"/>
    <property type="match status" value="1"/>
</dbReference>
<dbReference type="PROSITE" id="PS50158">
    <property type="entry name" value="ZF_CCHC"/>
    <property type="match status" value="1"/>
</dbReference>
<keyword evidence="5" id="KW-1185">Reference proteome</keyword>
<gene>
    <name evidence="4" type="ORF">QYE76_023165</name>
</gene>
<dbReference type="InterPro" id="IPR005162">
    <property type="entry name" value="Retrotrans_gag_dom"/>
</dbReference>
<feature type="region of interest" description="Disordered" evidence="2">
    <location>
        <begin position="160"/>
        <end position="208"/>
    </location>
</feature>
<dbReference type="Proteomes" id="UP001231189">
    <property type="component" value="Unassembled WGS sequence"/>
</dbReference>
<proteinExistence type="predicted"/>
<dbReference type="Gene3D" id="4.10.60.10">
    <property type="entry name" value="Zinc finger, CCHC-type"/>
    <property type="match status" value="1"/>
</dbReference>
<dbReference type="EMBL" id="JAUUTY010000006">
    <property type="protein sequence ID" value="KAK1617648.1"/>
    <property type="molecule type" value="Genomic_DNA"/>
</dbReference>
<organism evidence="4 5">
    <name type="scientific">Lolium multiflorum</name>
    <name type="common">Italian ryegrass</name>
    <name type="synonym">Lolium perenne subsp. multiflorum</name>
    <dbReference type="NCBI Taxonomy" id="4521"/>
    <lineage>
        <taxon>Eukaryota</taxon>
        <taxon>Viridiplantae</taxon>
        <taxon>Streptophyta</taxon>
        <taxon>Embryophyta</taxon>
        <taxon>Tracheophyta</taxon>
        <taxon>Spermatophyta</taxon>
        <taxon>Magnoliopsida</taxon>
        <taxon>Liliopsida</taxon>
        <taxon>Poales</taxon>
        <taxon>Poaceae</taxon>
        <taxon>BOP clade</taxon>
        <taxon>Pooideae</taxon>
        <taxon>Poodae</taxon>
        <taxon>Poeae</taxon>
        <taxon>Poeae Chloroplast Group 2 (Poeae type)</taxon>
        <taxon>Loliodinae</taxon>
        <taxon>Loliinae</taxon>
        <taxon>Lolium</taxon>
    </lineage>
</organism>
<protein>
    <recommendedName>
        <fullName evidence="3">CCHC-type domain-containing protein</fullName>
    </recommendedName>
</protein>
<sequence>MMQLLQTMMADREAERAERQANLAALQQISQNNQGHGNHDHPGSKLKNFQNTNPPIFSKTEEPLDADDWIQTIENNLEVAGVEAAEKVLFATHYLSGPARAWWTSARAMNAGQMMTWEDFKLKFSKYHVPQGLIKKMRDEFRELKQGRMSVVEYRDRFLTLSSNNHGGPPKPGSNNNNNRNPNSHHNNGNNTNTNPGPRTGSNAIPVAPKDKSTVNCYECGVVGHFSKECPKKLAKIAANTAAPAQQRRFAGRRNQNNHNGRFYHMTATEAQEAPQTLTKPLPCFKFHTKPAPLLPLDLLDHLSLPNFAGEAPIASLFPPEPPQIKPLIHAAPSSATVPGTYSPSPTTPRPPPSTAGDLLRSPTPYLAGAAHPSPPSTTTLHDRPIFV</sequence>
<dbReference type="GO" id="GO:0008270">
    <property type="term" value="F:zinc ion binding"/>
    <property type="evidence" value="ECO:0007669"/>
    <property type="project" value="UniProtKB-KW"/>
</dbReference>
<dbReference type="InterPro" id="IPR001878">
    <property type="entry name" value="Znf_CCHC"/>
</dbReference>
<keyword evidence="1" id="KW-0862">Zinc</keyword>
<comment type="caution">
    <text evidence="4">The sequence shown here is derived from an EMBL/GenBank/DDBJ whole genome shotgun (WGS) entry which is preliminary data.</text>
</comment>
<feature type="domain" description="CCHC-type" evidence="3">
    <location>
        <begin position="217"/>
        <end position="232"/>
    </location>
</feature>
<dbReference type="GO" id="GO:0003676">
    <property type="term" value="F:nucleic acid binding"/>
    <property type="evidence" value="ECO:0007669"/>
    <property type="project" value="InterPro"/>
</dbReference>
<evidence type="ECO:0000256" key="1">
    <source>
        <dbReference type="PROSITE-ProRule" id="PRU00047"/>
    </source>
</evidence>
<keyword evidence="1" id="KW-0479">Metal-binding</keyword>
<accession>A0AAD8R9P6</accession>
<feature type="region of interest" description="Disordered" evidence="2">
    <location>
        <begin position="334"/>
        <end position="388"/>
    </location>
</feature>
<reference evidence="4" key="1">
    <citation type="submission" date="2023-07" db="EMBL/GenBank/DDBJ databases">
        <title>A chromosome-level genome assembly of Lolium multiflorum.</title>
        <authorList>
            <person name="Chen Y."/>
            <person name="Copetti D."/>
            <person name="Kolliker R."/>
            <person name="Studer B."/>
        </authorList>
    </citation>
    <scope>NUCLEOTIDE SEQUENCE</scope>
    <source>
        <strain evidence="4">02402/16</strain>
        <tissue evidence="4">Leaf</tissue>
    </source>
</reference>
<dbReference type="SUPFAM" id="SSF57756">
    <property type="entry name" value="Retrovirus zinc finger-like domains"/>
    <property type="match status" value="1"/>
</dbReference>
<dbReference type="SMART" id="SM00343">
    <property type="entry name" value="ZnF_C2HC"/>
    <property type="match status" value="1"/>
</dbReference>
<evidence type="ECO:0000259" key="3">
    <source>
        <dbReference type="PROSITE" id="PS50158"/>
    </source>
</evidence>